<reference evidence="2" key="2">
    <citation type="submission" date="2025-05" db="UniProtKB">
        <authorList>
            <consortium name="Ensembl"/>
        </authorList>
    </citation>
    <scope>IDENTIFICATION</scope>
</reference>
<proteinExistence type="predicted"/>
<evidence type="ECO:0000313" key="3">
    <source>
        <dbReference type="Proteomes" id="UP000265120"/>
    </source>
</evidence>
<dbReference type="CTD" id="90416"/>
<organism evidence="2 3">
    <name type="scientific">Cynoglossus semilaevis</name>
    <name type="common">Tongue sole</name>
    <dbReference type="NCBI Taxonomy" id="244447"/>
    <lineage>
        <taxon>Eukaryota</taxon>
        <taxon>Metazoa</taxon>
        <taxon>Chordata</taxon>
        <taxon>Craniata</taxon>
        <taxon>Vertebrata</taxon>
        <taxon>Euteleostomi</taxon>
        <taxon>Actinopterygii</taxon>
        <taxon>Neopterygii</taxon>
        <taxon>Teleostei</taxon>
        <taxon>Neoteleostei</taxon>
        <taxon>Acanthomorphata</taxon>
        <taxon>Carangaria</taxon>
        <taxon>Pleuronectiformes</taxon>
        <taxon>Pleuronectoidei</taxon>
        <taxon>Cynoglossidae</taxon>
        <taxon>Cynoglossinae</taxon>
        <taxon>Cynoglossus</taxon>
    </lineage>
</organism>
<accession>A0A3P8UQH2</accession>
<dbReference type="GeneTree" id="ENSGT00390000014780"/>
<dbReference type="GO" id="GO:0060322">
    <property type="term" value="P:head development"/>
    <property type="evidence" value="ECO:0007669"/>
    <property type="project" value="Ensembl"/>
</dbReference>
<evidence type="ECO:0000313" key="2">
    <source>
        <dbReference type="Ensembl" id="ENSCSEP00000002951.1"/>
    </source>
</evidence>
<keyword evidence="3" id="KW-1185">Reference proteome</keyword>
<dbReference type="OMA" id="QAKTECW"/>
<dbReference type="InterPro" id="IPR028039">
    <property type="entry name" value="CCDC32"/>
</dbReference>
<dbReference type="KEGG" id="csem:103377431"/>
<dbReference type="GeneID" id="103377431"/>
<dbReference type="Pfam" id="PF14989">
    <property type="entry name" value="CCDC32"/>
    <property type="match status" value="1"/>
</dbReference>
<feature type="region of interest" description="Disordered" evidence="1">
    <location>
        <begin position="161"/>
        <end position="198"/>
    </location>
</feature>
<reference evidence="2 3" key="1">
    <citation type="journal article" date="2014" name="Nat. Genet.">
        <title>Whole-genome sequence of a flatfish provides insights into ZW sex chromosome evolution and adaptation to a benthic lifestyle.</title>
        <authorList>
            <person name="Chen S."/>
            <person name="Zhang G."/>
            <person name="Shao C."/>
            <person name="Huang Q."/>
            <person name="Liu G."/>
            <person name="Zhang P."/>
            <person name="Song W."/>
            <person name="An N."/>
            <person name="Chalopin D."/>
            <person name="Volff J.N."/>
            <person name="Hong Y."/>
            <person name="Li Q."/>
            <person name="Sha Z."/>
            <person name="Zhou H."/>
            <person name="Xie M."/>
            <person name="Yu Q."/>
            <person name="Liu Y."/>
            <person name="Xiang H."/>
            <person name="Wang N."/>
            <person name="Wu K."/>
            <person name="Yang C."/>
            <person name="Zhou Q."/>
            <person name="Liao X."/>
            <person name="Yang L."/>
            <person name="Hu Q."/>
            <person name="Zhang J."/>
            <person name="Meng L."/>
            <person name="Jin L."/>
            <person name="Tian Y."/>
            <person name="Lian J."/>
            <person name="Yang J."/>
            <person name="Miao G."/>
            <person name="Liu S."/>
            <person name="Liang Z."/>
            <person name="Yan F."/>
            <person name="Li Y."/>
            <person name="Sun B."/>
            <person name="Zhang H."/>
            <person name="Zhang J."/>
            <person name="Zhu Y."/>
            <person name="Du M."/>
            <person name="Zhao Y."/>
            <person name="Schartl M."/>
            <person name="Tang Q."/>
            <person name="Wang J."/>
        </authorList>
    </citation>
    <scope>NUCLEOTIDE SEQUENCE</scope>
</reference>
<feature type="compositionally biased region" description="Basic and acidic residues" evidence="1">
    <location>
        <begin position="184"/>
        <end position="198"/>
    </location>
</feature>
<dbReference type="Ensembl" id="ENSCSET00000002995.1">
    <property type="protein sequence ID" value="ENSCSEP00000002951.1"/>
    <property type="gene ID" value="ENSCSEG00000001943.1"/>
</dbReference>
<dbReference type="GO" id="GO:0044782">
    <property type="term" value="P:cilium organization"/>
    <property type="evidence" value="ECO:0007669"/>
    <property type="project" value="Ensembl"/>
</dbReference>
<dbReference type="PANTHER" id="PTHR31800:SF1">
    <property type="entry name" value="COILED-COIL DOMAIN-CONTAINING PROTEIN 32"/>
    <property type="match status" value="1"/>
</dbReference>
<dbReference type="AlphaFoldDB" id="A0A3P8UQH2"/>
<protein>
    <submittedName>
        <fullName evidence="2">Coiled-coil domain containing 32</fullName>
    </submittedName>
</protein>
<dbReference type="Ensembl" id="ENSCSET00000002993.1">
    <property type="protein sequence ID" value="ENSCSEP00000002949.1"/>
    <property type="gene ID" value="ENSCSEG00000001943.1"/>
</dbReference>
<feature type="compositionally biased region" description="Low complexity" evidence="1">
    <location>
        <begin position="163"/>
        <end position="177"/>
    </location>
</feature>
<name>A0A3P8UQH2_CYNSE</name>
<dbReference type="STRING" id="244447.ENSCSEP00000002949"/>
<dbReference type="RefSeq" id="XP_008306466.1">
    <property type="nucleotide sequence ID" value="XM_008308244.3"/>
</dbReference>
<dbReference type="OrthoDB" id="5982503at2759"/>
<dbReference type="RefSeq" id="XP_008306474.1">
    <property type="nucleotide sequence ID" value="XM_008308252.3"/>
</dbReference>
<dbReference type="Proteomes" id="UP000265120">
    <property type="component" value="Chromosome 1"/>
</dbReference>
<evidence type="ECO:0000256" key="1">
    <source>
        <dbReference type="SAM" id="MobiDB-lite"/>
    </source>
</evidence>
<sequence length="198" mass="22338">MTDDFEKQSHDVRSSGELWTEICSSLPVVNVEVAPENNGDFQDSFQPTANVRTVVIGQSDGINHDSTSVKWEPMEDSEIYIASLENRLKKLKGHSSDVTSRDMLRSLSQAKKECWDRFLHDAQTSELFQGGDIDESALEHFKRWLIPEKVAISAEELEYLLRPSQSQEPSESNQTQNGEETEGDAQHSEEVDVPSPEK</sequence>
<dbReference type="PANTHER" id="PTHR31800">
    <property type="entry name" value="COILED-COIL DOMAIN-CONTAINING PROTEIN 32"/>
    <property type="match status" value="1"/>
</dbReference>